<comment type="similarity">
    <text evidence="1">Belongs to the N-acetylmuramoyl-L-alanine amidase 2 family.</text>
</comment>
<accession>A0A327ZB77</accession>
<dbReference type="Gene3D" id="3.40.80.10">
    <property type="entry name" value="Peptidoglycan recognition protein-like"/>
    <property type="match status" value="1"/>
</dbReference>
<dbReference type="EMBL" id="QLMJ01000018">
    <property type="protein sequence ID" value="RAK29418.1"/>
    <property type="molecule type" value="Genomic_DNA"/>
</dbReference>
<comment type="caution">
    <text evidence="4">The sequence shown here is derived from an EMBL/GenBank/DDBJ whole genome shotgun (WGS) entry which is preliminary data.</text>
</comment>
<evidence type="ECO:0000259" key="3">
    <source>
        <dbReference type="SMART" id="SM00701"/>
    </source>
</evidence>
<dbReference type="PANTHER" id="PTHR11022">
    <property type="entry name" value="PEPTIDOGLYCAN RECOGNITION PROTEIN"/>
    <property type="match status" value="1"/>
</dbReference>
<evidence type="ECO:0000313" key="4">
    <source>
        <dbReference type="EMBL" id="RAK29418.1"/>
    </source>
</evidence>
<gene>
    <name evidence="4" type="ORF">B0I29_118210</name>
</gene>
<dbReference type="OrthoDB" id="514320at2"/>
<dbReference type="GO" id="GO:0009253">
    <property type="term" value="P:peptidoglycan catabolic process"/>
    <property type="evidence" value="ECO:0007669"/>
    <property type="project" value="InterPro"/>
</dbReference>
<reference evidence="4 5" key="1">
    <citation type="submission" date="2018-06" db="EMBL/GenBank/DDBJ databases">
        <title>Genomic Encyclopedia of Type Strains, Phase III (KMG-III): the genomes of soil and plant-associated and newly described type strains.</title>
        <authorList>
            <person name="Whitman W."/>
        </authorList>
    </citation>
    <scope>NUCLEOTIDE SEQUENCE [LARGE SCALE GENOMIC DNA]</scope>
    <source>
        <strain evidence="4 5">CGMCC 4.7090</strain>
    </source>
</reference>
<organism evidence="4 5">
    <name type="scientific">Actinoplanes lutulentus</name>
    <dbReference type="NCBI Taxonomy" id="1287878"/>
    <lineage>
        <taxon>Bacteria</taxon>
        <taxon>Bacillati</taxon>
        <taxon>Actinomycetota</taxon>
        <taxon>Actinomycetes</taxon>
        <taxon>Micromonosporales</taxon>
        <taxon>Micromonosporaceae</taxon>
        <taxon>Actinoplanes</taxon>
    </lineage>
</organism>
<evidence type="ECO:0000313" key="5">
    <source>
        <dbReference type="Proteomes" id="UP000249341"/>
    </source>
</evidence>
<feature type="compositionally biased region" description="Low complexity" evidence="2">
    <location>
        <begin position="199"/>
        <end position="286"/>
    </location>
</feature>
<dbReference type="RefSeq" id="WP_146616964.1">
    <property type="nucleotide sequence ID" value="NZ_JACHWI010000003.1"/>
</dbReference>
<protein>
    <submittedName>
        <fullName evidence="4">N-acetylmuramoyl-L-alanine amidase</fullName>
    </submittedName>
</protein>
<feature type="region of interest" description="Disordered" evidence="2">
    <location>
        <begin position="117"/>
        <end position="143"/>
    </location>
</feature>
<dbReference type="InterPro" id="IPR036505">
    <property type="entry name" value="Amidase/PGRP_sf"/>
</dbReference>
<dbReference type="Pfam" id="PF01510">
    <property type="entry name" value="Amidase_2"/>
    <property type="match status" value="1"/>
</dbReference>
<dbReference type="Proteomes" id="UP000249341">
    <property type="component" value="Unassembled WGS sequence"/>
</dbReference>
<dbReference type="AlphaFoldDB" id="A0A327ZB77"/>
<dbReference type="InterPro" id="IPR006619">
    <property type="entry name" value="PGRP_domain_met/bac"/>
</dbReference>
<dbReference type="InterPro" id="IPR002502">
    <property type="entry name" value="Amidase_domain"/>
</dbReference>
<dbReference type="InterPro" id="IPR015510">
    <property type="entry name" value="PGRP"/>
</dbReference>
<sequence length="785" mass="80060">MNRRLAIGVGAAAAVLAAGGGVAVLAWPDSADPTVVAETVTVLPPDPAAEQPEIKTDLNTVEIAASSGGGDVDVPERETKRFSLLGITWSDPVAAPDGTIEVRTRSVKTGEWTGWQSLERSDIGPDGAEAADTARRGGTEPLWVGASDGVAARIAGAGSGLPKGLRLDLIDPGTETGGQGAGSAEESSTGTGGQGGGVAVTESASPDPSASTAVSEAPTEEATTTAPTTATTTTAPAATAATTTPAVTTTTTAPATTTVPAPAKTTTAATTAPTTAPTTSPVPTSTVPVKAQFPAYVNRKGWSADETIVKSISIGTEVKALWVHHTATTNDYACSESAAIVRSIQTYHVKSNGWSDIGYNYLLDKCGKLFEGRKGGVETPVVGAHTQGFNTNYAAISVIGNFETAASNSTIEKVIGQVAAARLGKYNYNPTSSVTVTAGSANGKYAAGAKVTIQRVSGHRDADATACPGKNLYARLPAIRALSVEQITGLALKAPTGGAASGGVYYVKKNVGLSWSVTTPTAKIARFEIYVDSKRFSMPAASARSATLSLAAGKHSIVVRAVHVSGSHAQVGTTVFGDVTAPAWTAGMAVNLRTGTYSATSAPVTLTLSAKDNAAFAGFTVTKPRSAALGASAKSWSTTVKPGTTVYTVTARDVAGNARGAQISRKVSLLAETSAKKTGTWTTVKNSAHLKGKALSASAKGRKLTWTFTGRTAALLFTKTAKSGKVAIYVDGKKVSTVDLKSSKNAYRQAVWTRNLSSGKHKIMIEVLGTSGRPAVISDGLVYGN</sequence>
<dbReference type="PANTHER" id="PTHR11022:SF41">
    <property type="entry name" value="PEPTIDOGLYCAN-RECOGNITION PROTEIN LC-RELATED"/>
    <property type="match status" value="1"/>
</dbReference>
<evidence type="ECO:0000256" key="1">
    <source>
        <dbReference type="ARBA" id="ARBA00007553"/>
    </source>
</evidence>
<evidence type="ECO:0000256" key="2">
    <source>
        <dbReference type="SAM" id="MobiDB-lite"/>
    </source>
</evidence>
<dbReference type="GO" id="GO:0008270">
    <property type="term" value="F:zinc ion binding"/>
    <property type="evidence" value="ECO:0007669"/>
    <property type="project" value="InterPro"/>
</dbReference>
<feature type="region of interest" description="Disordered" evidence="2">
    <location>
        <begin position="161"/>
        <end position="286"/>
    </location>
</feature>
<proteinExistence type="inferred from homology"/>
<dbReference type="SUPFAM" id="SSF55846">
    <property type="entry name" value="N-acetylmuramoyl-L-alanine amidase-like"/>
    <property type="match status" value="1"/>
</dbReference>
<feature type="domain" description="Peptidoglycan recognition protein family" evidence="3">
    <location>
        <begin position="294"/>
        <end position="441"/>
    </location>
</feature>
<dbReference type="SMART" id="SM00701">
    <property type="entry name" value="PGRP"/>
    <property type="match status" value="1"/>
</dbReference>
<dbReference type="Gene3D" id="2.60.120.260">
    <property type="entry name" value="Galactose-binding domain-like"/>
    <property type="match status" value="1"/>
</dbReference>
<name>A0A327ZB77_9ACTN</name>
<dbReference type="GO" id="GO:0008745">
    <property type="term" value="F:N-acetylmuramoyl-L-alanine amidase activity"/>
    <property type="evidence" value="ECO:0007669"/>
    <property type="project" value="InterPro"/>
</dbReference>
<dbReference type="CDD" id="cd06583">
    <property type="entry name" value="PGRP"/>
    <property type="match status" value="1"/>
</dbReference>
<keyword evidence="5" id="KW-1185">Reference proteome</keyword>